<evidence type="ECO:0000259" key="3">
    <source>
        <dbReference type="PROSITE" id="PS51186"/>
    </source>
</evidence>
<reference evidence="4 5" key="1">
    <citation type="journal article" date="2015" name="Nature">
        <title>rRNA introns, odd ribosomes, and small enigmatic genomes across a large radiation of phyla.</title>
        <authorList>
            <person name="Brown C.T."/>
            <person name="Hug L.A."/>
            <person name="Thomas B.C."/>
            <person name="Sharon I."/>
            <person name="Castelle C.J."/>
            <person name="Singh A."/>
            <person name="Wilkins M.J."/>
            <person name="Williams K.H."/>
            <person name="Banfield J.F."/>
        </authorList>
    </citation>
    <scope>NUCLEOTIDE SEQUENCE [LARGE SCALE GENOMIC DNA]</scope>
</reference>
<dbReference type="PANTHER" id="PTHR43877">
    <property type="entry name" value="AMINOALKYLPHOSPHONATE N-ACETYLTRANSFERASE-RELATED-RELATED"/>
    <property type="match status" value="1"/>
</dbReference>
<keyword evidence="2" id="KW-0012">Acyltransferase</keyword>
<dbReference type="EMBL" id="LBUT01000006">
    <property type="protein sequence ID" value="KKQ70484.1"/>
    <property type="molecule type" value="Genomic_DNA"/>
</dbReference>
<sequence>MDLGVELMYQVASWMKSNGLNYATWWDPKNMNQDFLLQHSEPNEYFVAIIDNKPVASVILQETERNQSWKSVDGNYPKKALYIHWLCVNRNYSGIGLSKKMIEFAEIQGKKRGFEKLRLDTDADEPKLCNLYKSLGFKEMGIENEDGKNTIFFEKLIPH</sequence>
<keyword evidence="1 4" id="KW-0808">Transferase</keyword>
<evidence type="ECO:0000256" key="2">
    <source>
        <dbReference type="ARBA" id="ARBA00023315"/>
    </source>
</evidence>
<dbReference type="PROSITE" id="PS51186">
    <property type="entry name" value="GNAT"/>
    <property type="match status" value="1"/>
</dbReference>
<accession>A0A0G0M9W3</accession>
<protein>
    <submittedName>
        <fullName evidence="4">GCN5-related N-acetyltransferase</fullName>
    </submittedName>
</protein>
<dbReference type="SUPFAM" id="SSF55729">
    <property type="entry name" value="Acyl-CoA N-acyltransferases (Nat)"/>
    <property type="match status" value="1"/>
</dbReference>
<dbReference type="InterPro" id="IPR000182">
    <property type="entry name" value="GNAT_dom"/>
</dbReference>
<dbReference type="GO" id="GO:0016747">
    <property type="term" value="F:acyltransferase activity, transferring groups other than amino-acyl groups"/>
    <property type="evidence" value="ECO:0007669"/>
    <property type="project" value="InterPro"/>
</dbReference>
<organism evidence="4 5">
    <name type="scientific">Candidatus Shapirobacteria bacterium GW2011_GWE2_38_30</name>
    <dbReference type="NCBI Taxonomy" id="1618490"/>
    <lineage>
        <taxon>Bacteria</taxon>
        <taxon>Candidatus Shapironibacteriota</taxon>
    </lineage>
</organism>
<dbReference type="Gene3D" id="3.40.630.30">
    <property type="match status" value="1"/>
</dbReference>
<evidence type="ECO:0000256" key="1">
    <source>
        <dbReference type="ARBA" id="ARBA00022679"/>
    </source>
</evidence>
<evidence type="ECO:0000313" key="4">
    <source>
        <dbReference type="EMBL" id="KKQ70484.1"/>
    </source>
</evidence>
<name>A0A0G0M9W3_9BACT</name>
<comment type="caution">
    <text evidence="4">The sequence shown here is derived from an EMBL/GenBank/DDBJ whole genome shotgun (WGS) entry which is preliminary data.</text>
</comment>
<dbReference type="Pfam" id="PF00583">
    <property type="entry name" value="Acetyltransf_1"/>
    <property type="match status" value="1"/>
</dbReference>
<dbReference type="Proteomes" id="UP000034406">
    <property type="component" value="Unassembled WGS sequence"/>
</dbReference>
<dbReference type="InterPro" id="IPR050832">
    <property type="entry name" value="Bact_Acetyltransf"/>
</dbReference>
<dbReference type="PANTHER" id="PTHR43877:SF2">
    <property type="entry name" value="AMINOALKYLPHOSPHONATE N-ACETYLTRANSFERASE-RELATED"/>
    <property type="match status" value="1"/>
</dbReference>
<evidence type="ECO:0000313" key="5">
    <source>
        <dbReference type="Proteomes" id="UP000034406"/>
    </source>
</evidence>
<gene>
    <name evidence="4" type="ORF">US90_C0006G0037</name>
</gene>
<proteinExistence type="predicted"/>
<feature type="domain" description="N-acetyltransferase" evidence="3">
    <location>
        <begin position="3"/>
        <end position="158"/>
    </location>
</feature>
<dbReference type="AlphaFoldDB" id="A0A0G0M9W3"/>
<dbReference type="InterPro" id="IPR016181">
    <property type="entry name" value="Acyl_CoA_acyltransferase"/>
</dbReference>
<dbReference type="CDD" id="cd04301">
    <property type="entry name" value="NAT_SF"/>
    <property type="match status" value="1"/>
</dbReference>
<dbReference type="STRING" id="1618490.US90_C0006G0037"/>